<proteinExistence type="inferred from homology"/>
<keyword evidence="7" id="KW-0460">Magnesium</keyword>
<dbReference type="EC" id="6.3.2.17" evidence="2"/>
<gene>
    <name evidence="13" type="ORF">EVJ48_05550</name>
</gene>
<dbReference type="InterPro" id="IPR004101">
    <property type="entry name" value="Mur_ligase_C"/>
</dbReference>
<evidence type="ECO:0000313" key="14">
    <source>
        <dbReference type="Proteomes" id="UP000322454"/>
    </source>
</evidence>
<dbReference type="InterPro" id="IPR013221">
    <property type="entry name" value="Mur_ligase_cen"/>
</dbReference>
<dbReference type="Gene3D" id="3.90.190.20">
    <property type="entry name" value="Mur ligase, C-terminal domain"/>
    <property type="match status" value="1"/>
</dbReference>
<dbReference type="InterPro" id="IPR036615">
    <property type="entry name" value="Mur_ligase_C_dom_sf"/>
</dbReference>
<dbReference type="SUPFAM" id="SSF53244">
    <property type="entry name" value="MurD-like peptide ligases, peptide-binding domain"/>
    <property type="match status" value="1"/>
</dbReference>
<feature type="domain" description="Mur ligase central" evidence="12">
    <location>
        <begin position="41"/>
        <end position="242"/>
    </location>
</feature>
<dbReference type="InterPro" id="IPR001645">
    <property type="entry name" value="Folylpolyglutamate_synth"/>
</dbReference>
<organism evidence="13 14">
    <name type="scientific">Candidatus Acidulodesulfobacterium acidiphilum</name>
    <dbReference type="NCBI Taxonomy" id="2597224"/>
    <lineage>
        <taxon>Bacteria</taxon>
        <taxon>Deltaproteobacteria</taxon>
        <taxon>Candidatus Acidulodesulfobacterales</taxon>
        <taxon>Candidatus Acidulodesulfobacterium</taxon>
    </lineage>
</organism>
<dbReference type="GO" id="GO:0005737">
    <property type="term" value="C:cytoplasm"/>
    <property type="evidence" value="ECO:0007669"/>
    <property type="project" value="TreeGrafter"/>
</dbReference>
<keyword evidence="5 10" id="KW-0547">Nucleotide-binding</keyword>
<name>A0A520XCM9_9DELT</name>
<dbReference type="PANTHER" id="PTHR11136:SF0">
    <property type="entry name" value="DIHYDROFOLATE SYNTHETASE-RELATED"/>
    <property type="match status" value="1"/>
</dbReference>
<dbReference type="GO" id="GO:0046654">
    <property type="term" value="P:tetrahydrofolate biosynthetic process"/>
    <property type="evidence" value="ECO:0007669"/>
    <property type="project" value="UniProtKB-UniPathway"/>
</dbReference>
<evidence type="ECO:0000256" key="9">
    <source>
        <dbReference type="ARBA" id="ARBA00047493"/>
    </source>
</evidence>
<dbReference type="InterPro" id="IPR036565">
    <property type="entry name" value="Mur-like_cat_sf"/>
</dbReference>
<dbReference type="Pfam" id="PF02875">
    <property type="entry name" value="Mur_ligase_C"/>
    <property type="match status" value="1"/>
</dbReference>
<dbReference type="GO" id="GO:0046872">
    <property type="term" value="F:metal ion binding"/>
    <property type="evidence" value="ECO:0007669"/>
    <property type="project" value="UniProtKB-KW"/>
</dbReference>
<dbReference type="PIRSF" id="PIRSF001563">
    <property type="entry name" value="Folylpolyglu_synth"/>
    <property type="match status" value="1"/>
</dbReference>
<dbReference type="GO" id="GO:0008841">
    <property type="term" value="F:dihydrofolate synthase activity"/>
    <property type="evidence" value="ECO:0007669"/>
    <property type="project" value="TreeGrafter"/>
</dbReference>
<dbReference type="InterPro" id="IPR018109">
    <property type="entry name" value="Folylpolyglutamate_synth_CS"/>
</dbReference>
<keyword evidence="4" id="KW-0479">Metal-binding</keyword>
<evidence type="ECO:0000256" key="5">
    <source>
        <dbReference type="ARBA" id="ARBA00022741"/>
    </source>
</evidence>
<dbReference type="SUPFAM" id="SSF53623">
    <property type="entry name" value="MurD-like peptide ligases, catalytic domain"/>
    <property type="match status" value="1"/>
</dbReference>
<protein>
    <recommendedName>
        <fullName evidence="2">tetrahydrofolate synthase</fullName>
        <ecNumber evidence="2">6.3.2.17</ecNumber>
    </recommendedName>
    <alternativeName>
        <fullName evidence="8">Tetrahydrofolylpolyglutamate synthase</fullName>
    </alternativeName>
</protein>
<feature type="domain" description="Mur ligase C-terminal" evidence="11">
    <location>
        <begin position="295"/>
        <end position="418"/>
    </location>
</feature>
<reference evidence="13 14" key="1">
    <citation type="submission" date="2019-01" db="EMBL/GenBank/DDBJ databases">
        <title>Insights into ecological role of a new deltaproteobacterial order Candidatus Sinidesulfobacterales (Sva0485) by metagenomics and metatranscriptomics.</title>
        <authorList>
            <person name="Tan S."/>
            <person name="Liu J."/>
            <person name="Fang Y."/>
            <person name="Hedlund B."/>
            <person name="Lian Z.-H."/>
            <person name="Huang L.-Y."/>
            <person name="Li J.-T."/>
            <person name="Huang L.-N."/>
            <person name="Li W.-J."/>
            <person name="Jiang H.-C."/>
            <person name="Dong H.-L."/>
            <person name="Shu W.-S."/>
        </authorList>
    </citation>
    <scope>NUCLEOTIDE SEQUENCE [LARGE SCALE GENOMIC DNA]</scope>
    <source>
        <strain evidence="13">AP4</strain>
    </source>
</reference>
<dbReference type="PROSITE" id="PS01012">
    <property type="entry name" value="FOLYLPOLYGLU_SYNT_2"/>
    <property type="match status" value="1"/>
</dbReference>
<dbReference type="AlphaFoldDB" id="A0A520XCM9"/>
<dbReference type="Gene3D" id="3.40.1190.10">
    <property type="entry name" value="Mur-like, catalytic domain"/>
    <property type="match status" value="1"/>
</dbReference>
<evidence type="ECO:0000256" key="6">
    <source>
        <dbReference type="ARBA" id="ARBA00022840"/>
    </source>
</evidence>
<dbReference type="EMBL" id="SHMQ01000013">
    <property type="protein sequence ID" value="RZV38959.1"/>
    <property type="molecule type" value="Genomic_DNA"/>
</dbReference>
<evidence type="ECO:0000256" key="4">
    <source>
        <dbReference type="ARBA" id="ARBA00022723"/>
    </source>
</evidence>
<dbReference type="PANTHER" id="PTHR11136">
    <property type="entry name" value="FOLYLPOLYGLUTAMATE SYNTHASE-RELATED"/>
    <property type="match status" value="1"/>
</dbReference>
<comment type="catalytic activity">
    <reaction evidence="9">
        <text>(6S)-5,6,7,8-tetrahydrofolyl-(gamma-L-Glu)(n) + L-glutamate + ATP = (6S)-5,6,7,8-tetrahydrofolyl-(gamma-L-Glu)(n+1) + ADP + phosphate + H(+)</text>
        <dbReference type="Rhea" id="RHEA:10580"/>
        <dbReference type="Rhea" id="RHEA-COMP:14738"/>
        <dbReference type="Rhea" id="RHEA-COMP:14740"/>
        <dbReference type="ChEBI" id="CHEBI:15378"/>
        <dbReference type="ChEBI" id="CHEBI:29985"/>
        <dbReference type="ChEBI" id="CHEBI:30616"/>
        <dbReference type="ChEBI" id="CHEBI:43474"/>
        <dbReference type="ChEBI" id="CHEBI:141005"/>
        <dbReference type="ChEBI" id="CHEBI:456216"/>
        <dbReference type="EC" id="6.3.2.17"/>
    </reaction>
</comment>
<evidence type="ECO:0000256" key="10">
    <source>
        <dbReference type="PIRNR" id="PIRNR001563"/>
    </source>
</evidence>
<evidence type="ECO:0000256" key="1">
    <source>
        <dbReference type="ARBA" id="ARBA00008276"/>
    </source>
</evidence>
<evidence type="ECO:0000256" key="3">
    <source>
        <dbReference type="ARBA" id="ARBA00022598"/>
    </source>
</evidence>
<dbReference type="NCBIfam" id="TIGR01499">
    <property type="entry name" value="folC"/>
    <property type="match status" value="1"/>
</dbReference>
<dbReference type="UniPathway" id="UPA00077">
    <property type="reaction ID" value="UER00157"/>
</dbReference>
<evidence type="ECO:0000256" key="8">
    <source>
        <dbReference type="ARBA" id="ARBA00030592"/>
    </source>
</evidence>
<keyword evidence="3 10" id="KW-0436">Ligase</keyword>
<evidence type="ECO:0000256" key="7">
    <source>
        <dbReference type="ARBA" id="ARBA00022842"/>
    </source>
</evidence>
<dbReference type="GO" id="GO:0004326">
    <property type="term" value="F:tetrahydrofolylpolyglutamate synthase activity"/>
    <property type="evidence" value="ECO:0007669"/>
    <property type="project" value="UniProtKB-EC"/>
</dbReference>
<dbReference type="Proteomes" id="UP000322454">
    <property type="component" value="Unassembled WGS sequence"/>
</dbReference>
<evidence type="ECO:0000259" key="11">
    <source>
        <dbReference type="Pfam" id="PF02875"/>
    </source>
</evidence>
<evidence type="ECO:0000256" key="2">
    <source>
        <dbReference type="ARBA" id="ARBA00013025"/>
    </source>
</evidence>
<keyword evidence="6 10" id="KW-0067">ATP-binding</keyword>
<dbReference type="PROSITE" id="PS01011">
    <property type="entry name" value="FOLYLPOLYGLU_SYNT_1"/>
    <property type="match status" value="1"/>
</dbReference>
<evidence type="ECO:0000313" key="13">
    <source>
        <dbReference type="EMBL" id="RZV38959.1"/>
    </source>
</evidence>
<dbReference type="Pfam" id="PF08245">
    <property type="entry name" value="Mur_ligase_M"/>
    <property type="match status" value="1"/>
</dbReference>
<evidence type="ECO:0000259" key="12">
    <source>
        <dbReference type="Pfam" id="PF08245"/>
    </source>
</evidence>
<comment type="similarity">
    <text evidence="1 10">Belongs to the folylpolyglutamate synthase family.</text>
</comment>
<comment type="caution">
    <text evidence="13">The sequence shown here is derived from an EMBL/GenBank/DDBJ whole genome shotgun (WGS) entry which is preliminary data.</text>
</comment>
<dbReference type="GO" id="GO:0005524">
    <property type="term" value="F:ATP binding"/>
    <property type="evidence" value="ECO:0007669"/>
    <property type="project" value="UniProtKB-KW"/>
</dbReference>
<sequence>MNSLYKVNGLNDFFMDFGLERIEALMNFAGNPQNKLKIIHVAGTNGKGSTCRFLYYILKEHGLKTGLYTSPHLDNFNERIIVGEDTISDSDVARLSSFFDEITNKENIFKNIGKPTFFELTTAICFKYFFEKKVEVAVIETGLGGRLDATNIIKKPLVSVITNISADHKDILGNSLKKIALEKAGIIKKNSIAVCGEKNKKIRQIIQYYALGVNSLFFSSDTVKLIKKSFFFEYKGLNIDIKNIKNPNFALYQNDNLKLAVLAAEIISKYYSKALKFNLNEGLLKSAVLKFKNEGRFEIIKYKNNDIILDGAHNPDGIKKLIASLKKIFPNNNFVTIFAVMKDKDYNMILKRLSTLGGKIIFTGLRNNERALKIKELKKISLDNKYFKDIFLSSGIKESLETALKIKSADDIILICGSLYLIGEFKKLTKGSINK</sequence>
<accession>A0A520XCM9</accession>